<dbReference type="Proteomes" id="UP001140502">
    <property type="component" value="Unassembled WGS sequence"/>
</dbReference>
<name>A0A9W9BQ10_9HYPO</name>
<dbReference type="AlphaFoldDB" id="A0A9W9BQ10"/>
<gene>
    <name evidence="1" type="ORF">N0V84_005681</name>
</gene>
<dbReference type="EMBL" id="JAPEUR010000104">
    <property type="protein sequence ID" value="KAJ4320741.1"/>
    <property type="molecule type" value="Genomic_DNA"/>
</dbReference>
<protein>
    <submittedName>
        <fullName evidence="1">Uncharacterized protein</fullName>
    </submittedName>
</protein>
<dbReference type="OrthoDB" id="5422613at2759"/>
<comment type="caution">
    <text evidence="1">The sequence shown here is derived from an EMBL/GenBank/DDBJ whole genome shotgun (WGS) entry which is preliminary data.</text>
</comment>
<reference evidence="1" key="1">
    <citation type="submission" date="2022-10" db="EMBL/GenBank/DDBJ databases">
        <title>Tapping the CABI collections for fungal endophytes: first genome assemblies for Collariella, Neodidymelliopsis, Ascochyta clinopodiicola, Didymella pomorum, Didymosphaeria variabile, Neocosmospora piperis and Neocucurbitaria cava.</title>
        <authorList>
            <person name="Hill R."/>
        </authorList>
    </citation>
    <scope>NUCLEOTIDE SEQUENCE</scope>
    <source>
        <strain evidence="1">IMI 366586</strain>
    </source>
</reference>
<evidence type="ECO:0000313" key="1">
    <source>
        <dbReference type="EMBL" id="KAJ4320741.1"/>
    </source>
</evidence>
<accession>A0A9W9BQ10</accession>
<sequence>MAGTTLDEMLNAPESQIRAVLRALCSDERVQRRALSHFDALLQGPLEDDGGGAGRKRKAAGELLICVQCDLPFMEEENDRQACWYHWGEFR</sequence>
<evidence type="ECO:0000313" key="2">
    <source>
        <dbReference type="Proteomes" id="UP001140502"/>
    </source>
</evidence>
<organism evidence="1 2">
    <name type="scientific">Fusarium piperis</name>
    <dbReference type="NCBI Taxonomy" id="1435070"/>
    <lineage>
        <taxon>Eukaryota</taxon>
        <taxon>Fungi</taxon>
        <taxon>Dikarya</taxon>
        <taxon>Ascomycota</taxon>
        <taxon>Pezizomycotina</taxon>
        <taxon>Sordariomycetes</taxon>
        <taxon>Hypocreomycetidae</taxon>
        <taxon>Hypocreales</taxon>
        <taxon>Nectriaceae</taxon>
        <taxon>Fusarium</taxon>
        <taxon>Fusarium solani species complex</taxon>
    </lineage>
</organism>
<proteinExistence type="predicted"/>
<keyword evidence="2" id="KW-1185">Reference proteome</keyword>